<dbReference type="OrthoDB" id="7067643at2"/>
<evidence type="ECO:0000313" key="2">
    <source>
        <dbReference type="Proteomes" id="UP000061569"/>
    </source>
</evidence>
<organism evidence="1 2">
    <name type="scientific">Lysobacter enzymogenes</name>
    <dbReference type="NCBI Taxonomy" id="69"/>
    <lineage>
        <taxon>Bacteria</taxon>
        <taxon>Pseudomonadati</taxon>
        <taxon>Pseudomonadota</taxon>
        <taxon>Gammaproteobacteria</taxon>
        <taxon>Lysobacterales</taxon>
        <taxon>Lysobacteraceae</taxon>
        <taxon>Lysobacter</taxon>
    </lineage>
</organism>
<sequence length="107" mass="12690">MSTTLLPPYQFRIRFSRNPKNYRAMMRELSGYYVEPELAWVIERKTMTQAEYRAFERDFTNPQPWIWELNSRPGHCIMVVAPRMPTLYVRAEGTDHASYVGLPSDEE</sequence>
<dbReference type="Proteomes" id="UP000061569">
    <property type="component" value="Chromosome"/>
</dbReference>
<gene>
    <name evidence="1" type="ORF">GLE_5516</name>
</gene>
<dbReference type="KEGG" id="lez:GLE_5516"/>
<name>A0A0S2DQZ0_LYSEN</name>
<protein>
    <submittedName>
        <fullName evidence="1">Uncharacterized protein</fullName>
    </submittedName>
</protein>
<accession>A0A0S2DQZ0</accession>
<dbReference type="EMBL" id="CP013140">
    <property type="protein sequence ID" value="ALN60857.1"/>
    <property type="molecule type" value="Genomic_DNA"/>
</dbReference>
<dbReference type="AlphaFoldDB" id="A0A0S2DQZ0"/>
<evidence type="ECO:0000313" key="1">
    <source>
        <dbReference type="EMBL" id="ALN60857.1"/>
    </source>
</evidence>
<proteinExistence type="predicted"/>
<dbReference type="PATRIC" id="fig|69.6.peg.5429"/>
<reference evidence="1 2" key="1">
    <citation type="submission" date="2015-11" db="EMBL/GenBank/DDBJ databases">
        <title>Genome sequences of Lysobacter enzymogenes strain C3 and Lysobacter antibioticus ATCC 29479.</title>
        <authorList>
            <person name="Kobayashi D.Y."/>
        </authorList>
    </citation>
    <scope>NUCLEOTIDE SEQUENCE [LARGE SCALE GENOMIC DNA]</scope>
    <source>
        <strain evidence="1 2">C3</strain>
    </source>
</reference>